<proteinExistence type="predicted"/>
<name>A0A0P9MF96_PSESX</name>
<comment type="caution">
    <text evidence="1">The sequence shown here is derived from an EMBL/GenBank/DDBJ whole genome shotgun (WGS) entry which is preliminary data.</text>
</comment>
<accession>A0A0P9MF96</accession>
<organism evidence="1 2">
    <name type="scientific">Pseudomonas syringae pv. cerasicola</name>
    <dbReference type="NCBI Taxonomy" id="264451"/>
    <lineage>
        <taxon>Bacteria</taxon>
        <taxon>Pseudomonadati</taxon>
        <taxon>Pseudomonadota</taxon>
        <taxon>Gammaproteobacteria</taxon>
        <taxon>Pseudomonadales</taxon>
        <taxon>Pseudomonadaceae</taxon>
        <taxon>Pseudomonas</taxon>
        <taxon>Pseudomonas syringae</taxon>
    </lineage>
</organism>
<reference evidence="1 2" key="1">
    <citation type="submission" date="2015-09" db="EMBL/GenBank/DDBJ databases">
        <title>Genome announcement of multiple Pseudomonas syringae strains.</title>
        <authorList>
            <person name="Thakur S."/>
            <person name="Wang P.W."/>
            <person name="Gong Y."/>
            <person name="Weir B.S."/>
            <person name="Guttman D.S."/>
        </authorList>
    </citation>
    <scope>NUCLEOTIDE SEQUENCE [LARGE SCALE GENOMIC DNA]</scope>
    <source>
        <strain evidence="1 2">ICMP17524</strain>
    </source>
</reference>
<gene>
    <name evidence="1" type="ORF">ALO50_200012</name>
</gene>
<evidence type="ECO:0000313" key="1">
    <source>
        <dbReference type="EMBL" id="KPW86799.1"/>
    </source>
</evidence>
<protein>
    <submittedName>
        <fullName evidence="1">Type III effector</fullName>
    </submittedName>
</protein>
<sequence length="134" mass="15167">MPIARRLLNEKIDQTVENAMGQCRRYPFYLHGRGGRRIKRCRTGERVFEHQGVDHGVFQRASLLGIELLHRGVGIAQCVAITETVVNPQVFQVEALQVLRATRTYQPLANLVQACDTIDELSLAVLVRHLHGQQ</sequence>
<evidence type="ECO:0000313" key="2">
    <source>
        <dbReference type="Proteomes" id="UP000050356"/>
    </source>
</evidence>
<dbReference type="EMBL" id="LJQA01000737">
    <property type="protein sequence ID" value="KPW86799.1"/>
    <property type="molecule type" value="Genomic_DNA"/>
</dbReference>
<dbReference type="AlphaFoldDB" id="A0A0P9MF96"/>
<dbReference type="Proteomes" id="UP000050356">
    <property type="component" value="Unassembled WGS sequence"/>
</dbReference>